<dbReference type="InterPro" id="IPR038148">
    <property type="entry name" value="Tn1545/Tn916_Xis"/>
</dbReference>
<dbReference type="InterPro" id="IPR015122">
    <property type="entry name" value="Tn916-Xis"/>
</dbReference>
<organism evidence="1 2">
    <name type="scientific">Anaerostipes hominis</name>
    <name type="common">ex Liu et al. 2021</name>
    <dbReference type="NCBI Taxonomy" id="2763018"/>
    <lineage>
        <taxon>Bacteria</taxon>
        <taxon>Bacillati</taxon>
        <taxon>Bacillota</taxon>
        <taxon>Clostridia</taxon>
        <taxon>Lachnospirales</taxon>
        <taxon>Lachnospiraceae</taxon>
        <taxon>Anaerostipes</taxon>
    </lineage>
</organism>
<dbReference type="RefSeq" id="WP_186992525.1">
    <property type="nucleotide sequence ID" value="NZ_JACOOS010000020.1"/>
</dbReference>
<dbReference type="Proteomes" id="UP000635828">
    <property type="component" value="Unassembled WGS sequence"/>
</dbReference>
<sequence>MAHTENVEVPIQKKVLLTFPQAAKYSGIGENKLRELAEREECSDWIVRNGNRKLIKRERLRDYLLRQEII</sequence>
<protein>
    <recommendedName>
        <fullName evidence="3">Excisionase from transposon Tn916</fullName>
    </recommendedName>
</protein>
<accession>A0ABR7FTZ7</accession>
<gene>
    <name evidence="1" type="ORF">H8S22_14095</name>
</gene>
<dbReference type="Gene3D" id="3.90.105.50">
    <property type="match status" value="1"/>
</dbReference>
<dbReference type="EMBL" id="JACOOS010000020">
    <property type="protein sequence ID" value="MBC5678668.1"/>
    <property type="molecule type" value="Genomic_DNA"/>
</dbReference>
<name>A0ABR7FTZ7_9FIRM</name>
<evidence type="ECO:0008006" key="3">
    <source>
        <dbReference type="Google" id="ProtNLM"/>
    </source>
</evidence>
<keyword evidence="2" id="KW-1185">Reference proteome</keyword>
<evidence type="ECO:0000313" key="1">
    <source>
        <dbReference type="EMBL" id="MBC5678668.1"/>
    </source>
</evidence>
<comment type="caution">
    <text evidence="1">The sequence shown here is derived from an EMBL/GenBank/DDBJ whole genome shotgun (WGS) entry which is preliminary data.</text>
</comment>
<reference evidence="1 2" key="1">
    <citation type="submission" date="2020-08" db="EMBL/GenBank/DDBJ databases">
        <title>Genome public.</title>
        <authorList>
            <person name="Liu C."/>
            <person name="Sun Q."/>
        </authorList>
    </citation>
    <scope>NUCLEOTIDE SEQUENCE [LARGE SCALE GENOMIC DNA]</scope>
    <source>
        <strain evidence="1 2">NSJ-7</strain>
    </source>
</reference>
<proteinExistence type="predicted"/>
<dbReference type="Pfam" id="PF09035">
    <property type="entry name" value="Tn916-Xis"/>
    <property type="match status" value="1"/>
</dbReference>
<evidence type="ECO:0000313" key="2">
    <source>
        <dbReference type="Proteomes" id="UP000635828"/>
    </source>
</evidence>